<feature type="transmembrane region" description="Helical" evidence="2">
    <location>
        <begin position="47"/>
        <end position="69"/>
    </location>
</feature>
<dbReference type="Pfam" id="PF01770">
    <property type="entry name" value="Folate_carrier"/>
    <property type="match status" value="1"/>
</dbReference>
<proteinExistence type="inferred from homology"/>
<dbReference type="EMBL" id="KN730654">
    <property type="protein sequence ID" value="KIH60764.1"/>
    <property type="molecule type" value="Genomic_DNA"/>
</dbReference>
<dbReference type="Proteomes" id="UP000054047">
    <property type="component" value="Unassembled WGS sequence"/>
</dbReference>
<reference evidence="3 4" key="1">
    <citation type="submission" date="2013-12" db="EMBL/GenBank/DDBJ databases">
        <title>Draft genome of the parsitic nematode Ancylostoma duodenale.</title>
        <authorList>
            <person name="Mitreva M."/>
        </authorList>
    </citation>
    <scope>NUCLEOTIDE SEQUENCE [LARGE SCALE GENOMIC DNA]</scope>
    <source>
        <strain evidence="3 4">Zhejiang</strain>
    </source>
</reference>
<evidence type="ECO:0000256" key="2">
    <source>
        <dbReference type="SAM" id="Phobius"/>
    </source>
</evidence>
<evidence type="ECO:0000256" key="1">
    <source>
        <dbReference type="ARBA" id="ARBA00005773"/>
    </source>
</evidence>
<gene>
    <name evidence="3" type="ORF">ANCDUO_08972</name>
</gene>
<accession>A0A0C2GNU9</accession>
<comment type="similarity">
    <text evidence="1">Belongs to the reduced folate carrier (RFC) transporter (TC 2.A.48) family.</text>
</comment>
<evidence type="ECO:0000313" key="4">
    <source>
        <dbReference type="Proteomes" id="UP000054047"/>
    </source>
</evidence>
<dbReference type="GO" id="GO:0016020">
    <property type="term" value="C:membrane"/>
    <property type="evidence" value="ECO:0007669"/>
    <property type="project" value="InterPro"/>
</dbReference>
<evidence type="ECO:0008006" key="5">
    <source>
        <dbReference type="Google" id="ProtNLM"/>
    </source>
</evidence>
<keyword evidence="2" id="KW-0812">Transmembrane</keyword>
<name>A0A0C2GNU9_9BILA</name>
<evidence type="ECO:0000313" key="3">
    <source>
        <dbReference type="EMBL" id="KIH60764.1"/>
    </source>
</evidence>
<feature type="transmembrane region" description="Helical" evidence="2">
    <location>
        <begin position="7"/>
        <end position="27"/>
    </location>
</feature>
<keyword evidence="2" id="KW-1133">Transmembrane helix</keyword>
<sequence length="89" mass="9969">MTSYGFVFGVNTFVGLAFQSILTIVVANLSGICTVTRPQVTLEIYFGYHFAVGVAFLAPLLFDALRFIWMKKGRYEVGRIMGAIRVWNP</sequence>
<dbReference type="InterPro" id="IPR002666">
    <property type="entry name" value="Folate_carrier"/>
</dbReference>
<dbReference type="AlphaFoldDB" id="A0A0C2GNU9"/>
<keyword evidence="2" id="KW-0472">Membrane</keyword>
<keyword evidence="4" id="KW-1185">Reference proteome</keyword>
<dbReference type="GO" id="GO:0090482">
    <property type="term" value="F:vitamin transmembrane transporter activity"/>
    <property type="evidence" value="ECO:0007669"/>
    <property type="project" value="InterPro"/>
</dbReference>
<protein>
    <recommendedName>
        <fullName evidence="5">7TM GPCR serpentine receptor class x (Srx) domain-containing protein</fullName>
    </recommendedName>
</protein>
<dbReference type="OrthoDB" id="18814at2759"/>
<organism evidence="3 4">
    <name type="scientific">Ancylostoma duodenale</name>
    <dbReference type="NCBI Taxonomy" id="51022"/>
    <lineage>
        <taxon>Eukaryota</taxon>
        <taxon>Metazoa</taxon>
        <taxon>Ecdysozoa</taxon>
        <taxon>Nematoda</taxon>
        <taxon>Chromadorea</taxon>
        <taxon>Rhabditida</taxon>
        <taxon>Rhabditina</taxon>
        <taxon>Rhabditomorpha</taxon>
        <taxon>Strongyloidea</taxon>
        <taxon>Ancylostomatidae</taxon>
        <taxon>Ancylostomatinae</taxon>
        <taxon>Ancylostoma</taxon>
    </lineage>
</organism>